<evidence type="ECO:0000313" key="2">
    <source>
        <dbReference type="EMBL" id="CAH7688805.1"/>
    </source>
</evidence>
<reference evidence="2" key="1">
    <citation type="submission" date="2022-06" db="EMBL/GenBank/DDBJ databases">
        <authorList>
            <consortium name="SYNGENTA / RWTH Aachen University"/>
        </authorList>
    </citation>
    <scope>NUCLEOTIDE SEQUENCE</scope>
</reference>
<feature type="region of interest" description="Disordered" evidence="1">
    <location>
        <begin position="101"/>
        <end position="160"/>
    </location>
</feature>
<organism evidence="2 3">
    <name type="scientific">Phakopsora pachyrhizi</name>
    <name type="common">Asian soybean rust disease fungus</name>
    <dbReference type="NCBI Taxonomy" id="170000"/>
    <lineage>
        <taxon>Eukaryota</taxon>
        <taxon>Fungi</taxon>
        <taxon>Dikarya</taxon>
        <taxon>Basidiomycota</taxon>
        <taxon>Pucciniomycotina</taxon>
        <taxon>Pucciniomycetes</taxon>
        <taxon>Pucciniales</taxon>
        <taxon>Phakopsoraceae</taxon>
        <taxon>Phakopsora</taxon>
    </lineage>
</organism>
<evidence type="ECO:0000313" key="3">
    <source>
        <dbReference type="Proteomes" id="UP001153365"/>
    </source>
</evidence>
<evidence type="ECO:0000256" key="1">
    <source>
        <dbReference type="SAM" id="MobiDB-lite"/>
    </source>
</evidence>
<keyword evidence="3" id="KW-1185">Reference proteome</keyword>
<dbReference type="Proteomes" id="UP001153365">
    <property type="component" value="Unassembled WGS sequence"/>
</dbReference>
<protein>
    <submittedName>
        <fullName evidence="2">Uncharacterized protein</fullName>
    </submittedName>
</protein>
<dbReference type="AlphaFoldDB" id="A0AAV0BRV5"/>
<gene>
    <name evidence="2" type="ORF">PPACK8108_LOCUS23831</name>
</gene>
<proteinExistence type="predicted"/>
<feature type="compositionally biased region" description="Acidic residues" evidence="1">
    <location>
        <begin position="145"/>
        <end position="159"/>
    </location>
</feature>
<feature type="compositionally biased region" description="Basic and acidic residues" evidence="1">
    <location>
        <begin position="135"/>
        <end position="144"/>
    </location>
</feature>
<accession>A0AAV0BRV5</accession>
<name>A0AAV0BRV5_PHAPC</name>
<sequence>MSFLGPYHQQELTLVDHQAYWAGSPLYVVDKSHPEKAIEEDDWHRTEESAGVCLGLSEETASQKIIRAIKFNLGSPSKRKDQISYQMEIQSEEQFQGLQDDIDQENDNGDKDLSEKEDRAIKTQDGLEGAELEDIQERDGKDGGGDGDNDEEDCDDNVEDGVGKVNPIDSGSCWGSFSIGYACPYGANLYFGLMEGMARIPLRMGMMEEAQQLLCSSRGQKKTL</sequence>
<feature type="compositionally biased region" description="Basic and acidic residues" evidence="1">
    <location>
        <begin position="108"/>
        <end position="122"/>
    </location>
</feature>
<dbReference type="EMBL" id="CALTRL010006017">
    <property type="protein sequence ID" value="CAH7688805.1"/>
    <property type="molecule type" value="Genomic_DNA"/>
</dbReference>
<comment type="caution">
    <text evidence="2">The sequence shown here is derived from an EMBL/GenBank/DDBJ whole genome shotgun (WGS) entry which is preliminary data.</text>
</comment>